<reference evidence="1 2" key="1">
    <citation type="submission" date="2019-01" db="EMBL/GenBank/DDBJ databases">
        <title>Genomic insights into a novel species Rhodoferax sp.</title>
        <authorList>
            <person name="Jin L."/>
        </authorList>
    </citation>
    <scope>NUCLEOTIDE SEQUENCE [LARGE SCALE GENOMIC DNA]</scope>
    <source>
        <strain evidence="1 2">CHu59-6-5</strain>
    </source>
</reference>
<dbReference type="KEGG" id="rhf:EUB48_15210"/>
<keyword evidence="2" id="KW-1185">Reference proteome</keyword>
<dbReference type="Proteomes" id="UP000316798">
    <property type="component" value="Chromosome"/>
</dbReference>
<protein>
    <submittedName>
        <fullName evidence="1">Uncharacterized protein</fullName>
    </submittedName>
</protein>
<gene>
    <name evidence="1" type="ORF">EUB48_15210</name>
</gene>
<evidence type="ECO:0000313" key="1">
    <source>
        <dbReference type="EMBL" id="QDL38489.1"/>
    </source>
</evidence>
<dbReference type="RefSeq" id="WP_142819935.1">
    <property type="nucleotide sequence ID" value="NZ_CP035503.1"/>
</dbReference>
<evidence type="ECO:0000313" key="2">
    <source>
        <dbReference type="Proteomes" id="UP000316798"/>
    </source>
</evidence>
<sequence>MDASPDPRIVGAQRPHAAVPVPVAPGAVEVVSFAHRDGPPHAIHVVADADADGLLMFVAIQKEPRVQMEAPMLTVFQLAHETQQPTTIFLLHLLEQLIALT</sequence>
<name>A0A515DDM2_9BURK</name>
<dbReference type="EMBL" id="CP035503">
    <property type="protein sequence ID" value="QDL38489.1"/>
    <property type="molecule type" value="Genomic_DNA"/>
</dbReference>
<proteinExistence type="predicted"/>
<accession>A0A515DDM2</accession>
<organism evidence="1 2">
    <name type="scientific">Rhodoferax sediminis</name>
    <dbReference type="NCBI Taxonomy" id="2509614"/>
    <lineage>
        <taxon>Bacteria</taxon>
        <taxon>Pseudomonadati</taxon>
        <taxon>Pseudomonadota</taxon>
        <taxon>Betaproteobacteria</taxon>
        <taxon>Burkholderiales</taxon>
        <taxon>Comamonadaceae</taxon>
        <taxon>Rhodoferax</taxon>
    </lineage>
</organism>
<dbReference type="AlphaFoldDB" id="A0A515DDM2"/>